<reference evidence="2 3" key="1">
    <citation type="submission" date="2020-07" db="EMBL/GenBank/DDBJ databases">
        <title>MOT database genomes.</title>
        <authorList>
            <person name="Joseph S."/>
            <person name="Aduse-Opoku J."/>
            <person name="Hashim A."/>
            <person name="Wade W."/>
            <person name="Curtis M."/>
        </authorList>
    </citation>
    <scope>NUCLEOTIDE SEQUENCE [LARGE SCALE GENOMIC DNA]</scope>
    <source>
        <strain evidence="2 3">WMus004</strain>
    </source>
</reference>
<organism evidence="2 3">
    <name type="scientific">Actinomyces bowdenii</name>
    <dbReference type="NCBI Taxonomy" id="131109"/>
    <lineage>
        <taxon>Bacteria</taxon>
        <taxon>Bacillati</taxon>
        <taxon>Actinomycetota</taxon>
        <taxon>Actinomycetes</taxon>
        <taxon>Actinomycetales</taxon>
        <taxon>Actinomycetaceae</taxon>
        <taxon>Actinomyces</taxon>
    </lineage>
</organism>
<dbReference type="AlphaFoldDB" id="A0A853ELA2"/>
<dbReference type="Gene3D" id="1.10.1220.10">
    <property type="entry name" value="Met repressor-like"/>
    <property type="match status" value="1"/>
</dbReference>
<dbReference type="EMBL" id="JACBXV010000193">
    <property type="protein sequence ID" value="NYS70029.1"/>
    <property type="molecule type" value="Genomic_DNA"/>
</dbReference>
<gene>
    <name evidence="2" type="ORF">HZZ05_11030</name>
</gene>
<protein>
    <submittedName>
        <fullName evidence="2">Toxin-antitoxin system antitoxin subunit</fullName>
    </submittedName>
</protein>
<dbReference type="RefSeq" id="WP_179901279.1">
    <property type="nucleotide sequence ID" value="NZ_JACBXV010000193.1"/>
</dbReference>
<dbReference type="SUPFAM" id="SSF47598">
    <property type="entry name" value="Ribbon-helix-helix"/>
    <property type="match status" value="1"/>
</dbReference>
<dbReference type="InterPro" id="IPR013321">
    <property type="entry name" value="Arc_rbn_hlx_hlx"/>
</dbReference>
<proteinExistence type="predicted"/>
<sequence>MAAVAVRNLDDQTHARLKEMAARHGHSLEAEIRRILDKAAGLPDENIGMAFYRFAQEHGGFELDIPEREFEDPDESLFA</sequence>
<accession>A0A853ELA2</accession>
<dbReference type="Pfam" id="PF22513">
    <property type="entry name" value="FitA-like_RHH"/>
    <property type="match status" value="1"/>
</dbReference>
<evidence type="ECO:0000313" key="2">
    <source>
        <dbReference type="EMBL" id="NYS70029.1"/>
    </source>
</evidence>
<comment type="caution">
    <text evidence="2">The sequence shown here is derived from an EMBL/GenBank/DDBJ whole genome shotgun (WGS) entry which is preliminary data.</text>
</comment>
<name>A0A853ELA2_9ACTO</name>
<evidence type="ECO:0000313" key="3">
    <source>
        <dbReference type="Proteomes" id="UP000572528"/>
    </source>
</evidence>
<dbReference type="InterPro" id="IPR053853">
    <property type="entry name" value="FitA-like_RHH"/>
</dbReference>
<dbReference type="GO" id="GO:0006355">
    <property type="term" value="P:regulation of DNA-templated transcription"/>
    <property type="evidence" value="ECO:0007669"/>
    <property type="project" value="InterPro"/>
</dbReference>
<evidence type="ECO:0000259" key="1">
    <source>
        <dbReference type="Pfam" id="PF22513"/>
    </source>
</evidence>
<feature type="domain" description="Antitoxin FitA-like ribbon-helix-helix" evidence="1">
    <location>
        <begin position="2"/>
        <end position="40"/>
    </location>
</feature>
<dbReference type="InterPro" id="IPR010985">
    <property type="entry name" value="Ribbon_hlx_hlx"/>
</dbReference>
<dbReference type="Proteomes" id="UP000572528">
    <property type="component" value="Unassembled WGS sequence"/>
</dbReference>